<evidence type="ECO:0000313" key="7">
    <source>
        <dbReference type="Proteomes" id="UP000559010"/>
    </source>
</evidence>
<dbReference type="InterPro" id="IPR018060">
    <property type="entry name" value="HTH_AraC"/>
</dbReference>
<evidence type="ECO:0000256" key="2">
    <source>
        <dbReference type="ARBA" id="ARBA00023125"/>
    </source>
</evidence>
<name>A0A848J5W6_9BACT</name>
<evidence type="ECO:0000256" key="3">
    <source>
        <dbReference type="ARBA" id="ARBA00023163"/>
    </source>
</evidence>
<evidence type="ECO:0000259" key="5">
    <source>
        <dbReference type="PROSITE" id="PS01124"/>
    </source>
</evidence>
<dbReference type="GO" id="GO:0043565">
    <property type="term" value="F:sequence-specific DNA binding"/>
    <property type="evidence" value="ECO:0007669"/>
    <property type="project" value="InterPro"/>
</dbReference>
<dbReference type="PRINTS" id="PR00032">
    <property type="entry name" value="HTHARAC"/>
</dbReference>
<reference evidence="6 7" key="1">
    <citation type="submission" date="2020-04" db="EMBL/GenBank/DDBJ databases">
        <title>Flammeovirgaceae bacterium KN852 isolated from deep sea.</title>
        <authorList>
            <person name="Zhang D.-C."/>
        </authorList>
    </citation>
    <scope>NUCLEOTIDE SEQUENCE [LARGE SCALE GENOMIC DNA]</scope>
    <source>
        <strain evidence="6 7">KN852</strain>
    </source>
</reference>
<evidence type="ECO:0000313" key="6">
    <source>
        <dbReference type="EMBL" id="NMM48522.1"/>
    </source>
</evidence>
<dbReference type="GO" id="GO:0003700">
    <property type="term" value="F:DNA-binding transcription factor activity"/>
    <property type="evidence" value="ECO:0007669"/>
    <property type="project" value="InterPro"/>
</dbReference>
<evidence type="ECO:0000256" key="1">
    <source>
        <dbReference type="ARBA" id="ARBA00023015"/>
    </source>
</evidence>
<dbReference type="Proteomes" id="UP000559010">
    <property type="component" value="Unassembled WGS sequence"/>
</dbReference>
<keyword evidence="1" id="KW-0805">Transcription regulation</keyword>
<keyword evidence="3" id="KW-0804">Transcription</keyword>
<dbReference type="AlphaFoldDB" id="A0A848J5W6"/>
<dbReference type="RefSeq" id="WP_169680541.1">
    <property type="nucleotide sequence ID" value="NZ_JABBNU010000005.1"/>
</dbReference>
<feature type="region of interest" description="Disordered" evidence="4">
    <location>
        <begin position="264"/>
        <end position="287"/>
    </location>
</feature>
<protein>
    <submittedName>
        <fullName evidence="6">Helix-turn-helix domain-containing protein</fullName>
    </submittedName>
</protein>
<feature type="domain" description="HTH araC/xylS-type" evidence="5">
    <location>
        <begin position="175"/>
        <end position="273"/>
    </location>
</feature>
<evidence type="ECO:0000256" key="4">
    <source>
        <dbReference type="SAM" id="MobiDB-lite"/>
    </source>
</evidence>
<gene>
    <name evidence="6" type="ORF">HH304_08935</name>
</gene>
<accession>A0A848J5W6</accession>
<dbReference type="SUPFAM" id="SSF46689">
    <property type="entry name" value="Homeodomain-like"/>
    <property type="match status" value="1"/>
</dbReference>
<keyword evidence="2" id="KW-0238">DNA-binding</keyword>
<dbReference type="InterPro" id="IPR009057">
    <property type="entry name" value="Homeodomain-like_sf"/>
</dbReference>
<organism evidence="6 7">
    <name type="scientific">Marinigracilibium pacificum</name>
    <dbReference type="NCBI Taxonomy" id="2729599"/>
    <lineage>
        <taxon>Bacteria</taxon>
        <taxon>Pseudomonadati</taxon>
        <taxon>Bacteroidota</taxon>
        <taxon>Cytophagia</taxon>
        <taxon>Cytophagales</taxon>
        <taxon>Flammeovirgaceae</taxon>
        <taxon>Marinigracilibium</taxon>
    </lineage>
</organism>
<sequence length="287" mass="33312">MIFSGKANEYLEVVEVGPGNCDILENAGSSELSLIWFSEDDNILVIDGLKKSFNNNQILCLTEFHKLEVLKMTKARLIRFNRAFYCILHHDTEVSCKGLLFFGNTSFPMINPTSDDLKILNAVWEMLLIEMESRDNLQLEMLQMMLKRLLILCTRIYKRENINKDLEPNSIDIIREFNFLVEMHFKNYHGVDQYAEMLNRSPKTLSNTFRLSGNKSPLQFINNRIMVESRRLLAYTDKSISEIALELGFTDIQSFSRFFKKNEMKSPTEYRSKSPSGKIDNYQGNPA</sequence>
<dbReference type="Pfam" id="PF12833">
    <property type="entry name" value="HTH_18"/>
    <property type="match status" value="1"/>
</dbReference>
<dbReference type="EMBL" id="JABBNU010000005">
    <property type="protein sequence ID" value="NMM48522.1"/>
    <property type="molecule type" value="Genomic_DNA"/>
</dbReference>
<dbReference type="Gene3D" id="1.10.10.60">
    <property type="entry name" value="Homeodomain-like"/>
    <property type="match status" value="1"/>
</dbReference>
<dbReference type="PANTHER" id="PTHR43280">
    <property type="entry name" value="ARAC-FAMILY TRANSCRIPTIONAL REGULATOR"/>
    <property type="match status" value="1"/>
</dbReference>
<dbReference type="SMART" id="SM00342">
    <property type="entry name" value="HTH_ARAC"/>
    <property type="match status" value="1"/>
</dbReference>
<dbReference type="InterPro" id="IPR020449">
    <property type="entry name" value="Tscrpt_reg_AraC-type_HTH"/>
</dbReference>
<proteinExistence type="predicted"/>
<keyword evidence="7" id="KW-1185">Reference proteome</keyword>
<dbReference type="PROSITE" id="PS01124">
    <property type="entry name" value="HTH_ARAC_FAMILY_2"/>
    <property type="match status" value="1"/>
</dbReference>
<dbReference type="PANTHER" id="PTHR43280:SF32">
    <property type="entry name" value="TRANSCRIPTIONAL REGULATORY PROTEIN"/>
    <property type="match status" value="1"/>
</dbReference>
<comment type="caution">
    <text evidence="6">The sequence shown here is derived from an EMBL/GenBank/DDBJ whole genome shotgun (WGS) entry which is preliminary data.</text>
</comment>